<dbReference type="EMBL" id="JAAMPC010000001">
    <property type="protein sequence ID" value="KAG2329838.1"/>
    <property type="molecule type" value="Genomic_DNA"/>
</dbReference>
<comment type="caution">
    <text evidence="2">The sequence shown here is derived from an EMBL/GenBank/DDBJ whole genome shotgun (WGS) entry which is preliminary data.</text>
</comment>
<reference evidence="2 3" key="1">
    <citation type="submission" date="2020-02" db="EMBL/GenBank/DDBJ databases">
        <authorList>
            <person name="Ma Q."/>
            <person name="Huang Y."/>
            <person name="Song X."/>
            <person name="Pei D."/>
        </authorList>
    </citation>
    <scope>NUCLEOTIDE SEQUENCE [LARGE SCALE GENOMIC DNA]</scope>
    <source>
        <strain evidence="2">Sxm20200214</strain>
        <tissue evidence="2">Leaf</tissue>
    </source>
</reference>
<name>A0A8X7WF91_BRACI</name>
<dbReference type="GO" id="GO:0032434">
    <property type="term" value="P:regulation of proteasomal ubiquitin-dependent protein catabolic process"/>
    <property type="evidence" value="ECO:0007669"/>
    <property type="project" value="TreeGrafter"/>
</dbReference>
<dbReference type="InterPro" id="IPR018611">
    <property type="entry name" value="Ufl1"/>
</dbReference>
<feature type="domain" description="E3 UFM1-protein ligase-like C-terminal" evidence="1">
    <location>
        <begin position="30"/>
        <end position="118"/>
    </location>
</feature>
<dbReference type="GO" id="GO:0061666">
    <property type="term" value="F:UFM1 ligase activity"/>
    <property type="evidence" value="ECO:0007669"/>
    <property type="project" value="InterPro"/>
</dbReference>
<dbReference type="Proteomes" id="UP000886595">
    <property type="component" value="Unassembled WGS sequence"/>
</dbReference>
<evidence type="ECO:0000259" key="1">
    <source>
        <dbReference type="Pfam" id="PF25041"/>
    </source>
</evidence>
<evidence type="ECO:0000313" key="3">
    <source>
        <dbReference type="Proteomes" id="UP000886595"/>
    </source>
</evidence>
<accession>A0A8X7WF91</accession>
<organism evidence="2 3">
    <name type="scientific">Brassica carinata</name>
    <name type="common">Ethiopian mustard</name>
    <name type="synonym">Abyssinian cabbage</name>
    <dbReference type="NCBI Taxonomy" id="52824"/>
    <lineage>
        <taxon>Eukaryota</taxon>
        <taxon>Viridiplantae</taxon>
        <taxon>Streptophyta</taxon>
        <taxon>Embryophyta</taxon>
        <taxon>Tracheophyta</taxon>
        <taxon>Spermatophyta</taxon>
        <taxon>Magnoliopsida</taxon>
        <taxon>eudicotyledons</taxon>
        <taxon>Gunneridae</taxon>
        <taxon>Pentapetalae</taxon>
        <taxon>rosids</taxon>
        <taxon>malvids</taxon>
        <taxon>Brassicales</taxon>
        <taxon>Brassicaceae</taxon>
        <taxon>Brassiceae</taxon>
        <taxon>Brassica</taxon>
    </lineage>
</organism>
<dbReference type="InterPro" id="IPR056761">
    <property type="entry name" value="Ufl1-like_C"/>
</dbReference>
<sequence>MGRVDAFITTFRDLAEESGLVLKKLDKKLERNLLHAYRKDLISQVSTESDPVALLAKVVSLLYIKAHNRALQAPGRAIAAAISHLKEKLDESAYKTLTDYQTATVTLLALMSASTGEVHPCGHPNTTAPQTESSPNENFSSLKCLFSSPLSWETHNPNNLSLDEDRSYSFFSAWILRENLGGRT</sequence>
<protein>
    <recommendedName>
        <fullName evidence="1">E3 UFM1-protein ligase-like C-terminal domain-containing protein</fullName>
    </recommendedName>
</protein>
<dbReference type="GO" id="GO:1990592">
    <property type="term" value="P:protein K69-linked ufmylation"/>
    <property type="evidence" value="ECO:0007669"/>
    <property type="project" value="TreeGrafter"/>
</dbReference>
<keyword evidence="3" id="KW-1185">Reference proteome</keyword>
<dbReference type="OrthoDB" id="10258297at2759"/>
<evidence type="ECO:0000313" key="2">
    <source>
        <dbReference type="EMBL" id="KAG2329838.1"/>
    </source>
</evidence>
<dbReference type="PANTHER" id="PTHR31057">
    <property type="entry name" value="E3 UFM1-PROTEIN LIGASE 1"/>
    <property type="match status" value="1"/>
</dbReference>
<dbReference type="GO" id="GO:0005789">
    <property type="term" value="C:endoplasmic reticulum membrane"/>
    <property type="evidence" value="ECO:0007669"/>
    <property type="project" value="TreeGrafter"/>
</dbReference>
<gene>
    <name evidence="2" type="ORF">Bca52824_001018</name>
</gene>
<dbReference type="GO" id="GO:0034976">
    <property type="term" value="P:response to endoplasmic reticulum stress"/>
    <property type="evidence" value="ECO:0007669"/>
    <property type="project" value="TreeGrafter"/>
</dbReference>
<proteinExistence type="predicted"/>
<dbReference type="AlphaFoldDB" id="A0A8X7WF91"/>
<dbReference type="PANTHER" id="PTHR31057:SF0">
    <property type="entry name" value="E3 UFM1-PROTEIN LIGASE 1"/>
    <property type="match status" value="1"/>
</dbReference>
<dbReference type="Pfam" id="PF25041">
    <property type="entry name" value="UFL1_C"/>
    <property type="match status" value="1"/>
</dbReference>